<dbReference type="AlphaFoldDB" id="A0A0N9I141"/>
<reference evidence="1 2" key="1">
    <citation type="submission" date="2015-07" db="EMBL/GenBank/DDBJ databases">
        <title>Genome sequencing of Kibdelosporangium phytohabitans.</title>
        <authorList>
            <person name="Qin S."/>
            <person name="Xing K."/>
        </authorList>
    </citation>
    <scope>NUCLEOTIDE SEQUENCE [LARGE SCALE GENOMIC DNA]</scope>
    <source>
        <strain evidence="1 2">KLBMP1111</strain>
    </source>
</reference>
<dbReference type="Proteomes" id="UP000063699">
    <property type="component" value="Chromosome"/>
</dbReference>
<proteinExistence type="predicted"/>
<protein>
    <submittedName>
        <fullName evidence="1">Uncharacterized protein</fullName>
    </submittedName>
</protein>
<evidence type="ECO:0000313" key="1">
    <source>
        <dbReference type="EMBL" id="ALG12058.1"/>
    </source>
</evidence>
<organism evidence="1 2">
    <name type="scientific">Kibdelosporangium phytohabitans</name>
    <dbReference type="NCBI Taxonomy" id="860235"/>
    <lineage>
        <taxon>Bacteria</taxon>
        <taxon>Bacillati</taxon>
        <taxon>Actinomycetota</taxon>
        <taxon>Actinomycetes</taxon>
        <taxon>Pseudonocardiales</taxon>
        <taxon>Pseudonocardiaceae</taxon>
        <taxon>Kibdelosporangium</taxon>
    </lineage>
</organism>
<dbReference type="KEGG" id="kphy:AOZ06_38950"/>
<keyword evidence="2" id="KW-1185">Reference proteome</keyword>
<name>A0A0N9I141_9PSEU</name>
<evidence type="ECO:0000313" key="2">
    <source>
        <dbReference type="Proteomes" id="UP000063699"/>
    </source>
</evidence>
<gene>
    <name evidence="1" type="ORF">AOZ06_38950</name>
</gene>
<dbReference type="EMBL" id="CP012752">
    <property type="protein sequence ID" value="ALG12058.1"/>
    <property type="molecule type" value="Genomic_DNA"/>
</dbReference>
<accession>A0A0N9I141</accession>
<sequence>MDVENRVDLLVEEFDSYVDSFDRDPNLALAQRATHGVTLELRRSADCVRDAIANPQFTSALRETLLSWGLGKRRSRLAPMRDFAAGLHAATPAIAALEPHRIDDVALPADMASRIWQVVETLQVTDNQAKIVAGTKTLHHLLPDLVPPMDRAWTGRFFRVRDPAWQVRQGHAFQRLYDHFVDIARRTNPERYVTGVGWRTSCTKIIDNAIIAYCKGERPGNHTRGRRISFRVLGLPPAKSEAQSLLAPGHPHAARVQRLLEAARAAVDEQGFTPITAGRVGLDLVVRPAPGTRTSDATNYLGGVGDVLEDKAVRGTLGHLGTSATVWLYRNDCQIKQISYHEAVNHLTSYTVTVQALDERS</sequence>